<feature type="domain" description="Integrase zinc-binding" evidence="2">
    <location>
        <begin position="101"/>
        <end position="156"/>
    </location>
</feature>
<dbReference type="PANTHER" id="PTHR37984:SF5">
    <property type="entry name" value="PROTEIN NYNRIN-LIKE"/>
    <property type="match status" value="1"/>
</dbReference>
<evidence type="ECO:0000313" key="4">
    <source>
        <dbReference type="Proteomes" id="UP001274896"/>
    </source>
</evidence>
<dbReference type="Pfam" id="PF17921">
    <property type="entry name" value="Integrase_H2C2"/>
    <property type="match status" value="1"/>
</dbReference>
<dbReference type="FunFam" id="1.10.340.70:FF:000001">
    <property type="entry name" value="Retrovirus-related Pol polyprotein from transposon gypsy-like Protein"/>
    <property type="match status" value="1"/>
</dbReference>
<keyword evidence="4" id="KW-1185">Reference proteome</keyword>
<dbReference type="EMBL" id="JAUCMX010000009">
    <property type="protein sequence ID" value="KAK3534968.1"/>
    <property type="molecule type" value="Genomic_DNA"/>
</dbReference>
<sequence length="203" mass="23466">MDHRNLEYLRITKCLNSRQARWALFFTRFEFSVTYCPRSKNGKADALFRQFENPKPPPHPESILPSATILAPVWWNLVEEIQQAHTNEPPPANCPPDKLYVPDTFHQQVMKWVHESPSSGHSGINQSIQLLRRKFWWASLRQNMEAYVKSCPTCAQTCISRQLPEGLLKVLTTPRRPWSHLSIDFLTDLPNSEGLTTVMVIID</sequence>
<evidence type="ECO:0000313" key="3">
    <source>
        <dbReference type="EMBL" id="KAK3534968.1"/>
    </source>
</evidence>
<dbReference type="InterPro" id="IPR041588">
    <property type="entry name" value="Integrase_H2C2"/>
</dbReference>
<dbReference type="Proteomes" id="UP001274896">
    <property type="component" value="Unassembled WGS sequence"/>
</dbReference>
<evidence type="ECO:0000256" key="1">
    <source>
        <dbReference type="ARBA" id="ARBA00039658"/>
    </source>
</evidence>
<accession>A0AAE0QX42</accession>
<evidence type="ECO:0000259" key="2">
    <source>
        <dbReference type="Pfam" id="PF17921"/>
    </source>
</evidence>
<comment type="caution">
    <text evidence="3">The sequence shown here is derived from an EMBL/GenBank/DDBJ whole genome shotgun (WGS) entry which is preliminary data.</text>
</comment>
<reference evidence="3" key="1">
    <citation type="submission" date="2023-06" db="EMBL/GenBank/DDBJ databases">
        <title>Male Hemibagrus guttatus genome.</title>
        <authorList>
            <person name="Bian C."/>
        </authorList>
    </citation>
    <scope>NUCLEOTIDE SEQUENCE</scope>
    <source>
        <strain evidence="3">Male_cb2023</strain>
        <tissue evidence="3">Muscle</tissue>
    </source>
</reference>
<dbReference type="PANTHER" id="PTHR37984">
    <property type="entry name" value="PROTEIN CBG26694"/>
    <property type="match status" value="1"/>
</dbReference>
<protein>
    <recommendedName>
        <fullName evidence="1">Gypsy retrotransposon integrase-like protein 1</fullName>
    </recommendedName>
</protein>
<gene>
    <name evidence="3" type="ORF">QTP70_002053</name>
</gene>
<proteinExistence type="predicted"/>
<name>A0AAE0QX42_9TELE</name>
<dbReference type="InterPro" id="IPR050951">
    <property type="entry name" value="Retrovirus_Pol_polyprotein"/>
</dbReference>
<dbReference type="Gene3D" id="1.10.340.70">
    <property type="match status" value="1"/>
</dbReference>
<dbReference type="AlphaFoldDB" id="A0AAE0QX42"/>
<organism evidence="3 4">
    <name type="scientific">Hemibagrus guttatus</name>
    <dbReference type="NCBI Taxonomy" id="175788"/>
    <lineage>
        <taxon>Eukaryota</taxon>
        <taxon>Metazoa</taxon>
        <taxon>Chordata</taxon>
        <taxon>Craniata</taxon>
        <taxon>Vertebrata</taxon>
        <taxon>Euteleostomi</taxon>
        <taxon>Actinopterygii</taxon>
        <taxon>Neopterygii</taxon>
        <taxon>Teleostei</taxon>
        <taxon>Ostariophysi</taxon>
        <taxon>Siluriformes</taxon>
        <taxon>Bagridae</taxon>
        <taxon>Hemibagrus</taxon>
    </lineage>
</organism>